<evidence type="ECO:0000313" key="2">
    <source>
        <dbReference type="EMBL" id="KFI29100.1"/>
    </source>
</evidence>
<comment type="caution">
    <text evidence="2">The sequence shown here is derived from an EMBL/GenBank/DDBJ whole genome shotgun (WGS) entry which is preliminary data.</text>
</comment>
<reference evidence="2 3" key="1">
    <citation type="submission" date="2014-03" db="EMBL/GenBank/DDBJ databases">
        <title>Genome of Paenirhodobacter enshiensis DW2-9.</title>
        <authorList>
            <person name="Wang D."/>
            <person name="Wang G."/>
        </authorList>
    </citation>
    <scope>NUCLEOTIDE SEQUENCE [LARGE SCALE GENOMIC DNA]</scope>
    <source>
        <strain evidence="2 3">DW2-9</strain>
    </source>
</reference>
<evidence type="ECO:0000313" key="3">
    <source>
        <dbReference type="Proteomes" id="UP000028824"/>
    </source>
</evidence>
<name>A0A086Y4A0_9RHOB</name>
<dbReference type="AlphaFoldDB" id="A0A086Y4A0"/>
<organism evidence="2 3">
    <name type="scientific">Paenirhodobacter enshiensis</name>
    <dbReference type="NCBI Taxonomy" id="1105367"/>
    <lineage>
        <taxon>Bacteria</taxon>
        <taxon>Pseudomonadati</taxon>
        <taxon>Pseudomonadota</taxon>
        <taxon>Alphaproteobacteria</taxon>
        <taxon>Rhodobacterales</taxon>
        <taxon>Rhodobacter group</taxon>
        <taxon>Paenirhodobacter</taxon>
    </lineage>
</organism>
<keyword evidence="1" id="KW-0472">Membrane</keyword>
<dbReference type="STRING" id="1105367.CG50_13010"/>
<dbReference type="EMBL" id="JFZB01000005">
    <property type="protein sequence ID" value="KFI29100.1"/>
    <property type="molecule type" value="Genomic_DNA"/>
</dbReference>
<gene>
    <name evidence="2" type="ORF">CG50_13010</name>
</gene>
<dbReference type="Proteomes" id="UP000028824">
    <property type="component" value="Unassembled WGS sequence"/>
</dbReference>
<keyword evidence="3" id="KW-1185">Reference proteome</keyword>
<accession>A0A086Y4A0</accession>
<keyword evidence="1" id="KW-0812">Transmembrane</keyword>
<evidence type="ECO:0000256" key="1">
    <source>
        <dbReference type="SAM" id="Phobius"/>
    </source>
</evidence>
<sequence>MGTGFAAFPAGNGTPFGGQAMKRLFRNHQPSTRDYLTLGVFVAIYLAVAGFVMMPHASGGAVSAPVSAE</sequence>
<protein>
    <submittedName>
        <fullName evidence="2">Uncharacterized protein</fullName>
    </submittedName>
</protein>
<feature type="transmembrane region" description="Helical" evidence="1">
    <location>
        <begin position="35"/>
        <end position="54"/>
    </location>
</feature>
<keyword evidence="1" id="KW-1133">Transmembrane helix</keyword>
<proteinExistence type="predicted"/>